<evidence type="ECO:0000256" key="2">
    <source>
        <dbReference type="ARBA" id="ARBA00022729"/>
    </source>
</evidence>
<dbReference type="EMBL" id="JBIYDN010000026">
    <property type="protein sequence ID" value="MFK4446498.1"/>
    <property type="molecule type" value="Genomic_DNA"/>
</dbReference>
<dbReference type="PROSITE" id="PS01040">
    <property type="entry name" value="SBP_BACTERIAL_5"/>
    <property type="match status" value="1"/>
</dbReference>
<name>A0ABW8MS67_9BURK</name>
<feature type="chain" id="PRO_5046363365" evidence="3">
    <location>
        <begin position="27"/>
        <end position="534"/>
    </location>
</feature>
<dbReference type="Gene3D" id="3.40.190.10">
    <property type="entry name" value="Periplasmic binding protein-like II"/>
    <property type="match status" value="1"/>
</dbReference>
<dbReference type="PANTHER" id="PTHR30290:SF38">
    <property type="entry name" value="D,D-DIPEPTIDE-BINDING PERIPLASMIC PROTEIN DDPA-RELATED"/>
    <property type="match status" value="1"/>
</dbReference>
<organism evidence="5 6">
    <name type="scientific">Caballeronia udeis</name>
    <dbReference type="NCBI Taxonomy" id="1232866"/>
    <lineage>
        <taxon>Bacteria</taxon>
        <taxon>Pseudomonadati</taxon>
        <taxon>Pseudomonadota</taxon>
        <taxon>Betaproteobacteria</taxon>
        <taxon>Burkholderiales</taxon>
        <taxon>Burkholderiaceae</taxon>
        <taxon>Caballeronia</taxon>
    </lineage>
</organism>
<evidence type="ECO:0000256" key="3">
    <source>
        <dbReference type="SAM" id="SignalP"/>
    </source>
</evidence>
<evidence type="ECO:0000313" key="6">
    <source>
        <dbReference type="Proteomes" id="UP001620514"/>
    </source>
</evidence>
<proteinExistence type="inferred from homology"/>
<dbReference type="Proteomes" id="UP001620514">
    <property type="component" value="Unassembled WGS sequence"/>
</dbReference>
<keyword evidence="6" id="KW-1185">Reference proteome</keyword>
<reference evidence="5 6" key="1">
    <citation type="submission" date="2024-10" db="EMBL/GenBank/DDBJ databases">
        <authorList>
            <person name="Deangelis K."/>
            <person name="Huntemann M."/>
            <person name="Clum A."/>
            <person name="Wang J."/>
            <person name="Palaniappan K."/>
            <person name="Ritter S."/>
            <person name="Chen I.-M."/>
            <person name="Stamatis D."/>
            <person name="Reddy T."/>
            <person name="O'Malley R."/>
            <person name="Daum C."/>
            <person name="Ng V."/>
            <person name="Ivanova N."/>
            <person name="Kyrpides N."/>
            <person name="Woyke T."/>
        </authorList>
    </citation>
    <scope>NUCLEOTIDE SEQUENCE [LARGE SCALE GENOMIC DNA]</scope>
    <source>
        <strain evidence="5 6">GAS97</strain>
    </source>
</reference>
<dbReference type="RefSeq" id="WP_404611385.1">
    <property type="nucleotide sequence ID" value="NZ_JBIYDN010000026.1"/>
</dbReference>
<feature type="domain" description="Solute-binding protein family 5" evidence="4">
    <location>
        <begin position="80"/>
        <end position="436"/>
    </location>
</feature>
<dbReference type="PIRSF" id="PIRSF002741">
    <property type="entry name" value="MppA"/>
    <property type="match status" value="1"/>
</dbReference>
<sequence>MITRRQFFQMAAAAAVAPVVPGVAFASEAAQNAAQSDVLQAVIVPEPAGWVAGLNISNPAVIVSVNLFDGLVTYDDAFHPVPQLAQSWDESADRKTITFHLRHDVKWHDGKPFTSADVQYSLMEVTKHFHPRGNATFATLDAVDTPDDHTAVFRFSSPVPAVWSALGGYETQILPKHLYAGSQPLTNPLNAHPIGNGPYVFKEWVRGNYVVLERNPDYWDKANQPHFARIVFRIIPDQGARLTALQSGELRYAPTDAVALPDLVRLHSDSRFVVSSHVFDGIAPISFLDFNLRRKPFQDLRVRQAIAHAINRDALAKVVWYGLAKTAQGPIPSYQTRFFKPGLPQYNYDPARAEALLDAAGLRRGADGVRLRINNLPLPFGNQYVLTAQFIQAELRHIGVEMSLVPTDVPTFNRRVYADYDFDTTINWYSAFADPQLGVTRRYWTKAIKPGSTSSNATGYSTPEMDRAIEGLVSVSDPVARKPFIDQLQQIAQEQVPSVNLLELHFYAIHAASIGGFSNSPMGAYSSLASVREA</sequence>
<dbReference type="CDD" id="cd08517">
    <property type="entry name" value="PBP2_NikA_DppA_OppA_like_13"/>
    <property type="match status" value="1"/>
</dbReference>
<comment type="caution">
    <text evidence="5">The sequence shown here is derived from an EMBL/GenBank/DDBJ whole genome shotgun (WGS) entry which is preliminary data.</text>
</comment>
<dbReference type="InterPro" id="IPR023765">
    <property type="entry name" value="SBP_5_CS"/>
</dbReference>
<evidence type="ECO:0000313" key="5">
    <source>
        <dbReference type="EMBL" id="MFK4446498.1"/>
    </source>
</evidence>
<evidence type="ECO:0000259" key="4">
    <source>
        <dbReference type="Pfam" id="PF00496"/>
    </source>
</evidence>
<accession>A0ABW8MS67</accession>
<dbReference type="Pfam" id="PF00496">
    <property type="entry name" value="SBP_bac_5"/>
    <property type="match status" value="1"/>
</dbReference>
<dbReference type="InterPro" id="IPR030678">
    <property type="entry name" value="Peptide/Ni-bd"/>
</dbReference>
<reference evidence="5 6" key="2">
    <citation type="submission" date="2024-11" db="EMBL/GenBank/DDBJ databases">
        <title>Using genomics to understand microbial adaptation to soil warming.</title>
        <authorList>
            <person name="Deangelis K.M. PhD."/>
        </authorList>
    </citation>
    <scope>NUCLEOTIDE SEQUENCE [LARGE SCALE GENOMIC DNA]</scope>
    <source>
        <strain evidence="5 6">GAS97</strain>
    </source>
</reference>
<dbReference type="Gene3D" id="3.10.105.10">
    <property type="entry name" value="Dipeptide-binding Protein, Domain 3"/>
    <property type="match status" value="1"/>
</dbReference>
<protein>
    <submittedName>
        <fullName evidence="5">Peptide/nickel transport system substrate-binding protein</fullName>
    </submittedName>
</protein>
<feature type="signal peptide" evidence="3">
    <location>
        <begin position="1"/>
        <end position="26"/>
    </location>
</feature>
<dbReference type="InterPro" id="IPR006311">
    <property type="entry name" value="TAT_signal"/>
</dbReference>
<evidence type="ECO:0000256" key="1">
    <source>
        <dbReference type="ARBA" id="ARBA00005695"/>
    </source>
</evidence>
<dbReference type="InterPro" id="IPR039424">
    <property type="entry name" value="SBP_5"/>
</dbReference>
<comment type="similarity">
    <text evidence="1">Belongs to the bacterial solute-binding protein 5 family.</text>
</comment>
<dbReference type="SUPFAM" id="SSF53850">
    <property type="entry name" value="Periplasmic binding protein-like II"/>
    <property type="match status" value="1"/>
</dbReference>
<gene>
    <name evidence="5" type="ORF">ABH943_006530</name>
</gene>
<dbReference type="PROSITE" id="PS51318">
    <property type="entry name" value="TAT"/>
    <property type="match status" value="1"/>
</dbReference>
<dbReference type="PANTHER" id="PTHR30290">
    <property type="entry name" value="PERIPLASMIC BINDING COMPONENT OF ABC TRANSPORTER"/>
    <property type="match status" value="1"/>
</dbReference>
<dbReference type="InterPro" id="IPR000914">
    <property type="entry name" value="SBP_5_dom"/>
</dbReference>
<keyword evidence="2 3" id="KW-0732">Signal</keyword>